<gene>
    <name evidence="5" type="ORF">NMP03_15325</name>
</gene>
<dbReference type="InterPro" id="IPR014729">
    <property type="entry name" value="Rossmann-like_a/b/a_fold"/>
</dbReference>
<dbReference type="Proteomes" id="UP001058533">
    <property type="component" value="Chromosome"/>
</dbReference>
<dbReference type="PANTHER" id="PTHR43284">
    <property type="entry name" value="ASPARAGINE SYNTHETASE (GLUTAMINE-HYDROLYZING)"/>
    <property type="match status" value="1"/>
</dbReference>
<dbReference type="SUPFAM" id="SSF56235">
    <property type="entry name" value="N-terminal nucleophile aminohydrolases (Ntn hydrolases)"/>
    <property type="match status" value="1"/>
</dbReference>
<comment type="catalytic activity">
    <reaction evidence="3">
        <text>L-aspartate + L-glutamine + ATP + H2O = L-asparagine + L-glutamate + AMP + diphosphate + H(+)</text>
        <dbReference type="Rhea" id="RHEA:12228"/>
        <dbReference type="ChEBI" id="CHEBI:15377"/>
        <dbReference type="ChEBI" id="CHEBI:15378"/>
        <dbReference type="ChEBI" id="CHEBI:29985"/>
        <dbReference type="ChEBI" id="CHEBI:29991"/>
        <dbReference type="ChEBI" id="CHEBI:30616"/>
        <dbReference type="ChEBI" id="CHEBI:33019"/>
        <dbReference type="ChEBI" id="CHEBI:58048"/>
        <dbReference type="ChEBI" id="CHEBI:58359"/>
        <dbReference type="ChEBI" id="CHEBI:456215"/>
        <dbReference type="EC" id="6.3.5.4"/>
    </reaction>
</comment>
<dbReference type="SUPFAM" id="SSF52402">
    <property type="entry name" value="Adenine nucleotide alpha hydrolases-like"/>
    <property type="match status" value="1"/>
</dbReference>
<organism evidence="5 6">
    <name type="scientific">Sphingomonas qomolangmaensis</name>
    <dbReference type="NCBI Taxonomy" id="2918765"/>
    <lineage>
        <taxon>Bacteria</taxon>
        <taxon>Pseudomonadati</taxon>
        <taxon>Pseudomonadota</taxon>
        <taxon>Alphaproteobacteria</taxon>
        <taxon>Sphingomonadales</taxon>
        <taxon>Sphingomonadaceae</taxon>
        <taxon>Sphingomonas</taxon>
    </lineage>
</organism>
<sequence length="520" mass="55354">MSDAKRAALSRDGTPALLQSYWGGYVSVRARGECIELLRDPSAALPCYRAERDGTKLFASDLALLAAAGSETGQVAWDALGRILYCAGLPTSETALAGVTELRAGEVIAVDARSERTITGWSPWDFVEPGGGDCAAGAVLLRRTIEQCVAAWSSPYRRPLVSLSGGLDSSIVAACLAQSRREATCLTLFTDDPAGDERGFAQMVCESVGLPLTECRYDLDAVDLGRALGSHLPRPSGRVEAQPYEAAHREVAVRVNADAFFTGNGGDNVFGYSQSAAALADRALQEGPAAGAFATLRDICRQTGAGPLRVTRAAVRIARQPPGYRWKPNPSFLHPELVASLRGMAFSHPWLAPPPWALPGKAAHIAALVRAQLTLEADRSRMAPLINPLLSQPVVEACLAIPSWQWREGGRDRAIARAAFAGRLPAAIVDRKVKGTPDPFCGEIVQRKCEELRARLLDGQLAQHRILDPGAIEDTLRPGRPTSGEENVRLLELANVEAWLGARPSYPSGGGPAVYSGAAG</sequence>
<accession>A0ABY5LA78</accession>
<dbReference type="RefSeq" id="WP_256506355.1">
    <property type="nucleotide sequence ID" value="NZ_CP101740.1"/>
</dbReference>
<dbReference type="Gene3D" id="3.40.50.620">
    <property type="entry name" value="HUPs"/>
    <property type="match status" value="2"/>
</dbReference>
<evidence type="ECO:0000313" key="6">
    <source>
        <dbReference type="Proteomes" id="UP001058533"/>
    </source>
</evidence>
<evidence type="ECO:0000313" key="5">
    <source>
        <dbReference type="EMBL" id="UUL82518.1"/>
    </source>
</evidence>
<dbReference type="InterPro" id="IPR029055">
    <property type="entry name" value="Ntn_hydrolases_N"/>
</dbReference>
<keyword evidence="6" id="KW-1185">Reference proteome</keyword>
<evidence type="ECO:0000256" key="3">
    <source>
        <dbReference type="ARBA" id="ARBA00048741"/>
    </source>
</evidence>
<dbReference type="Pfam" id="PF00733">
    <property type="entry name" value="Asn_synthase"/>
    <property type="match status" value="1"/>
</dbReference>
<proteinExistence type="predicted"/>
<dbReference type="EMBL" id="CP101740">
    <property type="protein sequence ID" value="UUL82518.1"/>
    <property type="molecule type" value="Genomic_DNA"/>
</dbReference>
<dbReference type="InterPro" id="IPR001962">
    <property type="entry name" value="Asn_synthase"/>
</dbReference>
<feature type="domain" description="Asparagine synthetase" evidence="4">
    <location>
        <begin position="141"/>
        <end position="500"/>
    </location>
</feature>
<evidence type="ECO:0000256" key="1">
    <source>
        <dbReference type="ARBA" id="ARBA00005187"/>
    </source>
</evidence>
<dbReference type="InterPro" id="IPR051786">
    <property type="entry name" value="ASN_synthetase/amidase"/>
</dbReference>
<reference evidence="5" key="1">
    <citation type="submission" date="2022-07" db="EMBL/GenBank/DDBJ databases">
        <title>Sphingomonas sp. nov., a novel bacterium isolated from the north slope of the Mount Everest.</title>
        <authorList>
            <person name="Cui X."/>
            <person name="Liu Y."/>
        </authorList>
    </citation>
    <scope>NUCLEOTIDE SEQUENCE</scope>
    <source>
        <strain evidence="5">S5-59</strain>
    </source>
</reference>
<dbReference type="EC" id="6.3.5.4" evidence="2"/>
<evidence type="ECO:0000256" key="2">
    <source>
        <dbReference type="ARBA" id="ARBA00012737"/>
    </source>
</evidence>
<protein>
    <recommendedName>
        <fullName evidence="2">asparagine synthase (glutamine-hydrolyzing)</fullName>
        <ecNumber evidence="2">6.3.5.4</ecNumber>
    </recommendedName>
</protein>
<dbReference type="Gene3D" id="3.60.20.10">
    <property type="entry name" value="Glutamine Phosphoribosylpyrophosphate, subunit 1, domain 1"/>
    <property type="match status" value="1"/>
</dbReference>
<evidence type="ECO:0000259" key="4">
    <source>
        <dbReference type="Pfam" id="PF00733"/>
    </source>
</evidence>
<comment type="pathway">
    <text evidence="1">Amino-acid biosynthesis; L-asparagine biosynthesis; L-asparagine from L-aspartate (L-Gln route): step 1/1.</text>
</comment>
<name>A0ABY5LA78_9SPHN</name>
<dbReference type="PANTHER" id="PTHR43284:SF1">
    <property type="entry name" value="ASPARAGINE SYNTHETASE"/>
    <property type="match status" value="1"/>
</dbReference>